<dbReference type="CDD" id="cd06223">
    <property type="entry name" value="PRTases_typeI"/>
    <property type="match status" value="1"/>
</dbReference>
<dbReference type="SUPFAM" id="SSF53271">
    <property type="entry name" value="PRTase-like"/>
    <property type="match status" value="1"/>
</dbReference>
<keyword evidence="2" id="KW-1185">Reference proteome</keyword>
<evidence type="ECO:0000313" key="1">
    <source>
        <dbReference type="EMBL" id="MVB12837.1"/>
    </source>
</evidence>
<dbReference type="Proteomes" id="UP000469440">
    <property type="component" value="Unassembled WGS sequence"/>
</dbReference>
<evidence type="ECO:0000313" key="2">
    <source>
        <dbReference type="Proteomes" id="UP000469440"/>
    </source>
</evidence>
<organism evidence="1 2">
    <name type="scientific">Caproicibacter fermentans</name>
    <dbReference type="NCBI Taxonomy" id="2576756"/>
    <lineage>
        <taxon>Bacteria</taxon>
        <taxon>Bacillati</taxon>
        <taxon>Bacillota</taxon>
        <taxon>Clostridia</taxon>
        <taxon>Eubacteriales</taxon>
        <taxon>Acutalibacteraceae</taxon>
        <taxon>Caproicibacter</taxon>
    </lineage>
</organism>
<evidence type="ECO:0008006" key="3">
    <source>
        <dbReference type="Google" id="ProtNLM"/>
    </source>
</evidence>
<dbReference type="InterPro" id="IPR029057">
    <property type="entry name" value="PRTase-like"/>
</dbReference>
<dbReference type="AlphaFoldDB" id="A0A6N8I4Z1"/>
<sequence>MPVMESRAVQVRCDKNRDRDIVLNLIPGHFATSHSHVNYYIDMTGIKHQQKIAKQAAEFMAERYVNSVSVDTIICMDGCEIIGAFLAEELSKSGVSSLNEGTDISIITPEYPNGQLLFRDNVQDRIWNKNILLLVASATTGKTINRSLECIRYYGGKIVGTSAIFSAIGETGGIEVNSIFTSDNLPNYFTCSVLDCPYCQKGQKIDAIVNSYGYSKI</sequence>
<comment type="caution">
    <text evidence="1">The sequence shown here is derived from an EMBL/GenBank/DDBJ whole genome shotgun (WGS) entry which is preliminary data.</text>
</comment>
<accession>A0A6N8I4Z1</accession>
<dbReference type="InterPro" id="IPR000836">
    <property type="entry name" value="PRTase_dom"/>
</dbReference>
<protein>
    <recommendedName>
        <fullName evidence="3">Orotate phosphoribosyltransferase</fullName>
    </recommendedName>
</protein>
<gene>
    <name evidence="1" type="ORF">CAFE_35830</name>
</gene>
<reference evidence="1 2" key="1">
    <citation type="submission" date="2019-09" db="EMBL/GenBank/DDBJ databases">
        <title>Genome sequence of Clostridium sp. EA1.</title>
        <authorList>
            <person name="Poehlein A."/>
            <person name="Bengelsdorf F.R."/>
            <person name="Daniel R."/>
        </authorList>
    </citation>
    <scope>NUCLEOTIDE SEQUENCE [LARGE SCALE GENOMIC DNA]</scope>
    <source>
        <strain evidence="1 2">EA1</strain>
    </source>
</reference>
<proteinExistence type="predicted"/>
<dbReference type="EMBL" id="VWXL01000106">
    <property type="protein sequence ID" value="MVB12837.1"/>
    <property type="molecule type" value="Genomic_DNA"/>
</dbReference>
<name>A0A6N8I4Z1_9FIRM</name>
<dbReference type="Gene3D" id="3.40.50.2020">
    <property type="match status" value="1"/>
</dbReference>